<evidence type="ECO:0000313" key="2">
    <source>
        <dbReference type="EMBL" id="CAB4193197.1"/>
    </source>
</evidence>
<gene>
    <name evidence="1" type="ORF">UFOVP1119_60</name>
    <name evidence="2" type="ORF">UFOVP1238_34</name>
</gene>
<proteinExistence type="predicted"/>
<dbReference type="EMBL" id="LR797076">
    <property type="protein sequence ID" value="CAB4185484.1"/>
    <property type="molecule type" value="Genomic_DNA"/>
</dbReference>
<organism evidence="1">
    <name type="scientific">uncultured Caudovirales phage</name>
    <dbReference type="NCBI Taxonomy" id="2100421"/>
    <lineage>
        <taxon>Viruses</taxon>
        <taxon>Duplodnaviria</taxon>
        <taxon>Heunggongvirae</taxon>
        <taxon>Uroviricota</taxon>
        <taxon>Caudoviricetes</taxon>
        <taxon>Peduoviridae</taxon>
        <taxon>Maltschvirus</taxon>
        <taxon>Maltschvirus maltsch</taxon>
    </lineage>
</organism>
<accession>A0A6J5R1E5</accession>
<dbReference type="EMBL" id="LR797198">
    <property type="protein sequence ID" value="CAB4193197.1"/>
    <property type="molecule type" value="Genomic_DNA"/>
</dbReference>
<reference evidence="1" key="1">
    <citation type="submission" date="2020-05" db="EMBL/GenBank/DDBJ databases">
        <authorList>
            <person name="Chiriac C."/>
            <person name="Salcher M."/>
            <person name="Ghai R."/>
            <person name="Kavagutti S V."/>
        </authorList>
    </citation>
    <scope>NUCLEOTIDE SEQUENCE</scope>
</reference>
<sequence length="69" mass="7881">MATKLYTIEDLLIGKTYRSRSRFFEGEIISAEPRPEIWYGDNTEAYLIGVNYKGSVRTKYATIAVKVGE</sequence>
<protein>
    <submittedName>
        <fullName evidence="1">Uncharacterized protein</fullName>
    </submittedName>
</protein>
<name>A0A6J5R1E5_9CAUD</name>
<evidence type="ECO:0000313" key="1">
    <source>
        <dbReference type="EMBL" id="CAB4185484.1"/>
    </source>
</evidence>